<keyword evidence="2" id="KW-1185">Reference proteome</keyword>
<name>A0A6A5ZUI9_9PLEO</name>
<accession>A0A6A5ZUI9</accession>
<dbReference type="EMBL" id="ML977310">
    <property type="protein sequence ID" value="KAF2122745.1"/>
    <property type="molecule type" value="Genomic_DNA"/>
</dbReference>
<proteinExistence type="predicted"/>
<gene>
    <name evidence="1" type="ORF">BDV96DRAFT_561308</name>
</gene>
<sequence length="97" mass="11170">MGTNSLAKVHGEWPQRLLHVESMTSYERKSDNTYNGHKEPRYNILTYTWGRFPGSKHDCSITVAGIDWRIPAVRPDHFTIGEFEHTIKTIGREQDVG</sequence>
<organism evidence="1 2">
    <name type="scientific">Lophiotrema nucula</name>
    <dbReference type="NCBI Taxonomy" id="690887"/>
    <lineage>
        <taxon>Eukaryota</taxon>
        <taxon>Fungi</taxon>
        <taxon>Dikarya</taxon>
        <taxon>Ascomycota</taxon>
        <taxon>Pezizomycotina</taxon>
        <taxon>Dothideomycetes</taxon>
        <taxon>Pleosporomycetidae</taxon>
        <taxon>Pleosporales</taxon>
        <taxon>Lophiotremataceae</taxon>
        <taxon>Lophiotrema</taxon>
    </lineage>
</organism>
<reference evidence="1" key="1">
    <citation type="journal article" date="2020" name="Stud. Mycol.">
        <title>101 Dothideomycetes genomes: a test case for predicting lifestyles and emergence of pathogens.</title>
        <authorList>
            <person name="Haridas S."/>
            <person name="Albert R."/>
            <person name="Binder M."/>
            <person name="Bloem J."/>
            <person name="Labutti K."/>
            <person name="Salamov A."/>
            <person name="Andreopoulos B."/>
            <person name="Baker S."/>
            <person name="Barry K."/>
            <person name="Bills G."/>
            <person name="Bluhm B."/>
            <person name="Cannon C."/>
            <person name="Castanera R."/>
            <person name="Culley D."/>
            <person name="Daum C."/>
            <person name="Ezra D."/>
            <person name="Gonzalez J."/>
            <person name="Henrissat B."/>
            <person name="Kuo A."/>
            <person name="Liang C."/>
            <person name="Lipzen A."/>
            <person name="Lutzoni F."/>
            <person name="Magnuson J."/>
            <person name="Mondo S."/>
            <person name="Nolan M."/>
            <person name="Ohm R."/>
            <person name="Pangilinan J."/>
            <person name="Park H.-J."/>
            <person name="Ramirez L."/>
            <person name="Alfaro M."/>
            <person name="Sun H."/>
            <person name="Tritt A."/>
            <person name="Yoshinaga Y."/>
            <person name="Zwiers L.-H."/>
            <person name="Turgeon B."/>
            <person name="Goodwin S."/>
            <person name="Spatafora J."/>
            <person name="Crous P."/>
            <person name="Grigoriev I."/>
        </authorList>
    </citation>
    <scope>NUCLEOTIDE SEQUENCE</scope>
    <source>
        <strain evidence="1">CBS 627.86</strain>
    </source>
</reference>
<evidence type="ECO:0000313" key="2">
    <source>
        <dbReference type="Proteomes" id="UP000799770"/>
    </source>
</evidence>
<dbReference type="Proteomes" id="UP000799770">
    <property type="component" value="Unassembled WGS sequence"/>
</dbReference>
<dbReference type="AlphaFoldDB" id="A0A6A5ZUI9"/>
<dbReference type="OrthoDB" id="2157530at2759"/>
<protein>
    <submittedName>
        <fullName evidence="1">Uncharacterized protein</fullName>
    </submittedName>
</protein>
<evidence type="ECO:0000313" key="1">
    <source>
        <dbReference type="EMBL" id="KAF2122745.1"/>
    </source>
</evidence>